<comment type="function">
    <text evidence="11">Catalyzes the phosphorylation of the hydroxyl group of 4-methyl-5-beta-hydroxyethylthiazole (THZ).</text>
</comment>
<dbReference type="GO" id="GO:0009228">
    <property type="term" value="P:thiamine biosynthetic process"/>
    <property type="evidence" value="ECO:0007669"/>
    <property type="project" value="UniProtKB-KW"/>
</dbReference>
<dbReference type="HOGENOM" id="CLU_019943_0_0_9"/>
<evidence type="ECO:0000256" key="5">
    <source>
        <dbReference type="ARBA" id="ARBA00022723"/>
    </source>
</evidence>
<dbReference type="PIRSF" id="PIRSF000513">
    <property type="entry name" value="Thz_kinase"/>
    <property type="match status" value="1"/>
</dbReference>
<comment type="similarity">
    <text evidence="11">Belongs to the Thz kinase family.</text>
</comment>
<evidence type="ECO:0000256" key="4">
    <source>
        <dbReference type="ARBA" id="ARBA00022679"/>
    </source>
</evidence>
<dbReference type="EMBL" id="ACIL03000003">
    <property type="protein sequence ID" value="ESL04509.1"/>
    <property type="molecule type" value="Genomic_DNA"/>
</dbReference>
<keyword evidence="10 11" id="KW-0784">Thiamine biosynthesis</keyword>
<keyword evidence="6 11" id="KW-0547">Nucleotide-binding</keyword>
<keyword evidence="4 11" id="KW-0808">Transferase</keyword>
<dbReference type="InterPro" id="IPR000417">
    <property type="entry name" value="Hyethyz_kinase"/>
</dbReference>
<dbReference type="Proteomes" id="UP000018227">
    <property type="component" value="Unassembled WGS sequence"/>
</dbReference>
<evidence type="ECO:0000256" key="9">
    <source>
        <dbReference type="ARBA" id="ARBA00022842"/>
    </source>
</evidence>
<feature type="binding site" evidence="11">
    <location>
        <position position="154"/>
    </location>
    <ligand>
        <name>ATP</name>
        <dbReference type="ChEBI" id="CHEBI:30616"/>
    </ligand>
</feature>
<comment type="caution">
    <text evidence="12">The sequence shown here is derived from an EMBL/GenBank/DDBJ whole genome shotgun (WGS) entry which is preliminary data.</text>
</comment>
<evidence type="ECO:0000256" key="10">
    <source>
        <dbReference type="ARBA" id="ARBA00022977"/>
    </source>
</evidence>
<dbReference type="Pfam" id="PF02110">
    <property type="entry name" value="HK"/>
    <property type="match status" value="1"/>
</dbReference>
<dbReference type="CDD" id="cd01170">
    <property type="entry name" value="THZ_kinase"/>
    <property type="match status" value="1"/>
</dbReference>
<gene>
    <name evidence="11" type="primary">thiM</name>
    <name evidence="12" type="ORF">GCWU0000282_000223</name>
</gene>
<dbReference type="UniPathway" id="UPA00060">
    <property type="reaction ID" value="UER00139"/>
</dbReference>
<evidence type="ECO:0000256" key="7">
    <source>
        <dbReference type="ARBA" id="ARBA00022777"/>
    </source>
</evidence>
<evidence type="ECO:0000313" key="13">
    <source>
        <dbReference type="Proteomes" id="UP000018227"/>
    </source>
</evidence>
<dbReference type="SUPFAM" id="SSF53613">
    <property type="entry name" value="Ribokinase-like"/>
    <property type="match status" value="1"/>
</dbReference>
<dbReference type="EC" id="2.7.1.50" evidence="11"/>
<dbReference type="NCBIfam" id="NF006830">
    <property type="entry name" value="PRK09355.1"/>
    <property type="match status" value="1"/>
</dbReference>
<dbReference type="AlphaFoldDB" id="V2XQN1"/>
<dbReference type="OrthoDB" id="9778146at2"/>
<feature type="binding site" evidence="11">
    <location>
        <position position="181"/>
    </location>
    <ligand>
        <name>substrate</name>
    </ligand>
</feature>
<comment type="catalytic activity">
    <reaction evidence="1 11">
        <text>5-(2-hydroxyethyl)-4-methylthiazole + ATP = 4-methyl-5-(2-phosphooxyethyl)-thiazole + ADP + H(+)</text>
        <dbReference type="Rhea" id="RHEA:24212"/>
        <dbReference type="ChEBI" id="CHEBI:15378"/>
        <dbReference type="ChEBI" id="CHEBI:17957"/>
        <dbReference type="ChEBI" id="CHEBI:30616"/>
        <dbReference type="ChEBI" id="CHEBI:58296"/>
        <dbReference type="ChEBI" id="CHEBI:456216"/>
        <dbReference type="EC" id="2.7.1.50"/>
    </reaction>
</comment>
<dbReference type="HAMAP" id="MF_00228">
    <property type="entry name" value="Thz_kinase"/>
    <property type="match status" value="1"/>
</dbReference>
<proteinExistence type="inferred from homology"/>
<dbReference type="GO" id="GO:0005524">
    <property type="term" value="F:ATP binding"/>
    <property type="evidence" value="ECO:0007669"/>
    <property type="project" value="UniProtKB-UniRule"/>
</dbReference>
<keyword evidence="13" id="KW-1185">Reference proteome</keyword>
<dbReference type="InterPro" id="IPR029056">
    <property type="entry name" value="Ribokinase-like"/>
</dbReference>
<organism evidence="12 13">
    <name type="scientific">Catonella morbi ATCC 51271</name>
    <dbReference type="NCBI Taxonomy" id="592026"/>
    <lineage>
        <taxon>Bacteria</taxon>
        <taxon>Bacillati</taxon>
        <taxon>Bacillota</taxon>
        <taxon>Clostridia</taxon>
        <taxon>Lachnospirales</taxon>
        <taxon>Lachnospiraceae</taxon>
        <taxon>Catonella</taxon>
    </lineage>
</organism>
<keyword evidence="7 11" id="KW-0418">Kinase</keyword>
<evidence type="ECO:0000256" key="6">
    <source>
        <dbReference type="ARBA" id="ARBA00022741"/>
    </source>
</evidence>
<keyword evidence="8 11" id="KW-0067">ATP-binding</keyword>
<accession>V2XQN1</accession>
<evidence type="ECO:0000313" key="12">
    <source>
        <dbReference type="EMBL" id="ESL04509.1"/>
    </source>
</evidence>
<dbReference type="Gene3D" id="3.40.1190.20">
    <property type="match status" value="1"/>
</dbReference>
<protein>
    <recommendedName>
        <fullName evidence="11">Hydroxyethylthiazole kinase</fullName>
        <ecNumber evidence="11">2.7.1.50</ecNumber>
    </recommendedName>
    <alternativeName>
        <fullName evidence="11">4-methyl-5-beta-hydroxyethylthiazole kinase</fullName>
        <shortName evidence="11">TH kinase</shortName>
        <shortName evidence="11">Thz kinase</shortName>
    </alternativeName>
</protein>
<feature type="binding site" evidence="11">
    <location>
        <position position="109"/>
    </location>
    <ligand>
        <name>ATP</name>
        <dbReference type="ChEBI" id="CHEBI:30616"/>
    </ligand>
</feature>
<dbReference type="GO" id="GO:0009229">
    <property type="term" value="P:thiamine diphosphate biosynthetic process"/>
    <property type="evidence" value="ECO:0007669"/>
    <property type="project" value="UniProtKB-UniRule"/>
</dbReference>
<dbReference type="PRINTS" id="PR01099">
    <property type="entry name" value="HYETHTZKNASE"/>
</dbReference>
<comment type="cofactor">
    <cofactor evidence="2 11">
        <name>Mg(2+)</name>
        <dbReference type="ChEBI" id="CHEBI:18420"/>
    </cofactor>
</comment>
<comment type="pathway">
    <text evidence="3 11">Cofactor biosynthesis; thiamine diphosphate biosynthesis; 4-methyl-5-(2-phosphoethyl)-thiazole from 5-(2-hydroxyethyl)-4-methylthiazole: step 1/1.</text>
</comment>
<sequence length="246" mass="25962">MKNIRPLVHLISNEVTLNNVVNVILGAGGRAICATAVEEVFEITSNSKALVLNIGVPSKEKLKAMLIAGKRANEIGIPVVLDPVGVGASAFRHSIVNELLEKVSFTCIKGNKSEIAKLCGINSNAVGVDSNVTELCHKDLKLLSDKTGAIIAATGEVNIISDQNTITKIPGGSKLLDIITGSGCMLTGIIGVFLAEENNYKETVVSAFSYFNTAAKQAELDLIAKGQNGTGSYLINLLDRLSERGK</sequence>
<dbReference type="RefSeq" id="WP_023353127.1">
    <property type="nucleotide sequence ID" value="NZ_KI535366.1"/>
</dbReference>
<dbReference type="eggNOG" id="COG2145">
    <property type="taxonomic scope" value="Bacteria"/>
</dbReference>
<evidence type="ECO:0000256" key="8">
    <source>
        <dbReference type="ARBA" id="ARBA00022840"/>
    </source>
</evidence>
<keyword evidence="5 11" id="KW-0479">Metal-binding</keyword>
<keyword evidence="9 11" id="KW-0460">Magnesium</keyword>
<comment type="caution">
    <text evidence="11">Lacks conserved residue(s) required for the propagation of feature annotation.</text>
</comment>
<evidence type="ECO:0000256" key="1">
    <source>
        <dbReference type="ARBA" id="ARBA00001771"/>
    </source>
</evidence>
<evidence type="ECO:0000256" key="3">
    <source>
        <dbReference type="ARBA" id="ARBA00004868"/>
    </source>
</evidence>
<name>V2XQN1_9FIRM</name>
<dbReference type="STRING" id="592026.GCWU0000282_000223"/>
<evidence type="ECO:0000256" key="2">
    <source>
        <dbReference type="ARBA" id="ARBA00001946"/>
    </source>
</evidence>
<reference evidence="12 13" key="1">
    <citation type="submission" date="2013-06" db="EMBL/GenBank/DDBJ databases">
        <authorList>
            <person name="Weinstock G."/>
            <person name="Sodergren E."/>
            <person name="Clifton S."/>
            <person name="Fulton L."/>
            <person name="Fulton B."/>
            <person name="Courtney L."/>
            <person name="Fronick C."/>
            <person name="Harrison M."/>
            <person name="Strong C."/>
            <person name="Farmer C."/>
            <person name="Delahaunty K."/>
            <person name="Markovic C."/>
            <person name="Hall O."/>
            <person name="Minx P."/>
            <person name="Tomlinson C."/>
            <person name="Mitreva M."/>
            <person name="Nelson J."/>
            <person name="Hou S."/>
            <person name="Wollam A."/>
            <person name="Pepin K.H."/>
            <person name="Johnson M."/>
            <person name="Bhonagiri V."/>
            <person name="Nash W.E."/>
            <person name="Warren W."/>
            <person name="Chinwalla A."/>
            <person name="Mardis E.R."/>
            <person name="Wilson R.K."/>
        </authorList>
    </citation>
    <scope>NUCLEOTIDE SEQUENCE [LARGE SCALE GENOMIC DNA]</scope>
    <source>
        <strain evidence="12 13">ATCC 51271</strain>
    </source>
</reference>
<dbReference type="GO" id="GO:0004417">
    <property type="term" value="F:hydroxyethylthiazole kinase activity"/>
    <property type="evidence" value="ECO:0007669"/>
    <property type="project" value="UniProtKB-UniRule"/>
</dbReference>
<evidence type="ECO:0000256" key="11">
    <source>
        <dbReference type="HAMAP-Rule" id="MF_00228"/>
    </source>
</evidence>
<dbReference type="GO" id="GO:0000287">
    <property type="term" value="F:magnesium ion binding"/>
    <property type="evidence" value="ECO:0007669"/>
    <property type="project" value="UniProtKB-UniRule"/>
</dbReference>